<feature type="compositionally biased region" description="Polar residues" evidence="5">
    <location>
        <begin position="875"/>
        <end position="930"/>
    </location>
</feature>
<protein>
    <recommendedName>
        <fullName evidence="6">ASD2 domain-containing protein</fullName>
    </recommendedName>
</protein>
<feature type="region of interest" description="Disordered" evidence="5">
    <location>
        <begin position="425"/>
        <end position="499"/>
    </location>
</feature>
<evidence type="ECO:0000256" key="2">
    <source>
        <dbReference type="ARBA" id="ARBA00006469"/>
    </source>
</evidence>
<dbReference type="GO" id="GO:0043296">
    <property type="term" value="C:apical junction complex"/>
    <property type="evidence" value="ECO:0007669"/>
    <property type="project" value="TreeGrafter"/>
</dbReference>
<feature type="region of interest" description="Disordered" evidence="5">
    <location>
        <begin position="1404"/>
        <end position="1423"/>
    </location>
</feature>
<feature type="compositionally biased region" description="Low complexity" evidence="5">
    <location>
        <begin position="257"/>
        <end position="275"/>
    </location>
</feature>
<feature type="compositionally biased region" description="Low complexity" evidence="5">
    <location>
        <begin position="596"/>
        <end position="610"/>
    </location>
</feature>
<feature type="domain" description="ASD2" evidence="6">
    <location>
        <begin position="1087"/>
        <end position="1375"/>
    </location>
</feature>
<comment type="similarity">
    <text evidence="2">Belongs to the shroom family.</text>
</comment>
<dbReference type="Proteomes" id="UP000663852">
    <property type="component" value="Unassembled WGS sequence"/>
</dbReference>
<feature type="region of interest" description="Disordered" evidence="5">
    <location>
        <begin position="376"/>
        <end position="404"/>
    </location>
</feature>
<feature type="compositionally biased region" description="Low complexity" evidence="5">
    <location>
        <begin position="810"/>
        <end position="824"/>
    </location>
</feature>
<comment type="subcellular location">
    <subcellularLocation>
        <location evidence="1">Cytoplasm</location>
        <location evidence="1">Cytoskeleton</location>
    </subcellularLocation>
</comment>
<reference evidence="7" key="1">
    <citation type="submission" date="2021-02" db="EMBL/GenBank/DDBJ databases">
        <authorList>
            <person name="Nowell W R."/>
        </authorList>
    </citation>
    <scope>NUCLEOTIDE SEQUENCE</scope>
</reference>
<evidence type="ECO:0000259" key="6">
    <source>
        <dbReference type="PROSITE" id="PS51307"/>
    </source>
</evidence>
<dbReference type="Pfam" id="PF08687">
    <property type="entry name" value="ASD2"/>
    <property type="match status" value="1"/>
</dbReference>
<dbReference type="Gene3D" id="6.10.250.3120">
    <property type="match status" value="1"/>
</dbReference>
<sequence length="1423" mass="158223">MRFPENITNDPSLFVDEHKPTAHHRSRPEHISGSIDRKSSPASEYFYTEIVKAIGNNEFIKEKSYLKRVSWSPLGQYESGLPPTGKRTDGLYATVNKASNQIRMRPHATRNSGLQNISIVRPVSFNEKYDRNLLDRYSNHAFNSNGICSRSHPISSPTPSLSSADAALQIPLRTSPSFDNSDFISDTSSLSSSTTTSLPSVVYSRRKNSNFDRVYETGTQPFIIEYQQNSSKHIDPKLSTPILRTNNMILSSPISSSFRSSITSSSSSSSPISFTCPKGHEESSSSPIGPSLNQQSKFTTQTSIIDSSREDIGHLTTTTRSLMTMSISPNRQQTYSTNPLNTSNRSMTTNDDGLKQQHEAIDSALCNSNNNSCLKSQKAGTTRSKKSVHFDRQLPPEYRSSFPSTRTHYQLPVTLTSSCICNRTSDNEEQKKKSHSETLEEKEKNEMTRRTIIANITPLTTHSVHRSFSLSPLPPSKKENNDSRTSRQEKKENVDELNCTTSSRQVTTAATTSTTHLYCTPHTTIVTYKDGNYDTSLTKELNGTNHFSTGENLTHSIPEKQMPMMNSSVKTSTTPQQSQTTTKKFIGTGGFFNFIHRSNSNQNKSSSSSSPADDSKQLKRTTSTQRRPKQYISNENKRLSADIEPLHTSSVSLSNAWKEHIDKVQINAQKERPLTKYSAKINRKSSSNVDSSIPLHSNVQTNRSSISLLTKPANTIMKSNEGDSLNNGLLFQPNEIGKRDSFILSPSSSFSHANDSSSSSSSSGVSSSIGKMMQTSTLVISTPPQYHYYLYPPTPTKKPATNNRTVSNVSMNSISTNSSSSYDSQIHDLDDDTSSCSAYQNKIYQSASYSSAKPVTLSDSVQAFWPPQASLLSPTSLEQNQHSNLIKNKQSEVKTTQKNIRSPTRSNDSSSITTGNQTDVLSPPTSLISNKNEEVRSYTEQTSFHSPGLRPTSDTSFEDTPASYSELLRAKSRSITNNRTLTMNVNNSSLSRSRSKDTLNNQNEECNSLNRNILRPKSAGQTHVQALLSPVTYEISNDFQSKRQFFENRIYSDNAPISACPKVLTLPPTSNPPRQVIKQPVPVPSTESMIRTTKYFDSSASQTSLPPAVHRKPVRIVKAVQRSVVSPSVNEMKTSSSSSSSSLSPPSKTTPANDSPMSPPNNNDHHLSSEYVRNLFPTPDHQKRNRSRQNSSTNVNSESVPQTEDLLNLTKRLEIFRENQRVVSDEIEINTKLGSKLINVIESKGEANEIEKFKLHINEIDTITSVLLKLSARLAKVENDLSMLTDDQTQLKASLLDRREKIQQKHDEAKVLKDGIDRRSRVVTNILQKYFSTEQCDDYDHFIRMKSTLLIDAKEIEESIALIEKQLELLQSSSFVNNQSHLSPASVSIAENFQRSNSITSSTSTQLVDNLQTNHPNTISTTA</sequence>
<keyword evidence="3" id="KW-0963">Cytoplasm</keyword>
<dbReference type="GO" id="GO:0051015">
    <property type="term" value="F:actin filament binding"/>
    <property type="evidence" value="ECO:0007669"/>
    <property type="project" value="InterPro"/>
</dbReference>
<dbReference type="GO" id="GO:0007015">
    <property type="term" value="P:actin filament organization"/>
    <property type="evidence" value="ECO:0007669"/>
    <property type="project" value="TreeGrafter"/>
</dbReference>
<evidence type="ECO:0000313" key="8">
    <source>
        <dbReference type="Proteomes" id="UP000663852"/>
    </source>
</evidence>
<dbReference type="PANTHER" id="PTHR15012">
    <property type="entry name" value="APICAL PROTEIN/SHROOM-RELATED"/>
    <property type="match status" value="1"/>
</dbReference>
<evidence type="ECO:0000256" key="1">
    <source>
        <dbReference type="ARBA" id="ARBA00004245"/>
    </source>
</evidence>
<organism evidence="7 8">
    <name type="scientific">Adineta ricciae</name>
    <name type="common">Rotifer</name>
    <dbReference type="NCBI Taxonomy" id="249248"/>
    <lineage>
        <taxon>Eukaryota</taxon>
        <taxon>Metazoa</taxon>
        <taxon>Spiralia</taxon>
        <taxon>Gnathifera</taxon>
        <taxon>Rotifera</taxon>
        <taxon>Eurotatoria</taxon>
        <taxon>Bdelloidea</taxon>
        <taxon>Adinetida</taxon>
        <taxon>Adinetidae</taxon>
        <taxon>Adineta</taxon>
    </lineage>
</organism>
<feature type="region of interest" description="Disordered" evidence="5">
    <location>
        <begin position="747"/>
        <end position="768"/>
    </location>
</feature>
<dbReference type="OrthoDB" id="10051160at2759"/>
<feature type="compositionally biased region" description="Basic and acidic residues" evidence="5">
    <location>
        <begin position="425"/>
        <end position="449"/>
    </location>
</feature>
<feature type="region of interest" description="Disordered" evidence="5">
    <location>
        <begin position="1065"/>
        <end position="1085"/>
    </location>
</feature>
<feature type="compositionally biased region" description="Basic and acidic residues" evidence="5">
    <location>
        <begin position="476"/>
        <end position="494"/>
    </location>
</feature>
<evidence type="ECO:0000256" key="5">
    <source>
        <dbReference type="SAM" id="MobiDB-lite"/>
    </source>
</evidence>
<feature type="compositionally biased region" description="Low complexity" evidence="5">
    <location>
        <begin position="1135"/>
        <end position="1162"/>
    </location>
</feature>
<feature type="compositionally biased region" description="Polar residues" evidence="5">
    <location>
        <begin position="284"/>
        <end position="306"/>
    </location>
</feature>
<feature type="region of interest" description="Disordered" evidence="5">
    <location>
        <begin position="810"/>
        <end position="832"/>
    </location>
</feature>
<evidence type="ECO:0000313" key="7">
    <source>
        <dbReference type="EMBL" id="CAF0822025.1"/>
    </source>
</evidence>
<feature type="region of interest" description="Disordered" evidence="5">
    <location>
        <begin position="1125"/>
        <end position="1203"/>
    </location>
</feature>
<name>A0A813UFJ2_ADIRI</name>
<dbReference type="GO" id="GO:0016324">
    <property type="term" value="C:apical plasma membrane"/>
    <property type="evidence" value="ECO:0007669"/>
    <property type="project" value="TreeGrafter"/>
</dbReference>
<dbReference type="PROSITE" id="PS51307">
    <property type="entry name" value="ASD2"/>
    <property type="match status" value="1"/>
</dbReference>
<dbReference type="GO" id="GO:0030864">
    <property type="term" value="C:cortical actin cytoskeleton"/>
    <property type="evidence" value="ECO:0007669"/>
    <property type="project" value="TreeGrafter"/>
</dbReference>
<evidence type="ECO:0000256" key="4">
    <source>
        <dbReference type="ARBA" id="ARBA00023212"/>
    </source>
</evidence>
<feature type="compositionally biased region" description="Polar residues" evidence="5">
    <location>
        <begin position="1188"/>
        <end position="1202"/>
    </location>
</feature>
<feature type="region of interest" description="Disordered" evidence="5">
    <location>
        <begin position="20"/>
        <end position="39"/>
    </location>
</feature>
<keyword evidence="4" id="KW-0206">Cytoskeleton</keyword>
<feature type="compositionally biased region" description="Polar residues" evidence="5">
    <location>
        <begin position="457"/>
        <end position="468"/>
    </location>
</feature>
<comment type="caution">
    <text evidence="7">The sequence shown here is derived from an EMBL/GenBank/DDBJ whole genome shotgun (WGS) entry which is preliminary data.</text>
</comment>
<proteinExistence type="inferred from homology"/>
<feature type="region of interest" description="Disordered" evidence="5">
    <location>
        <begin position="257"/>
        <end position="313"/>
    </location>
</feature>
<feature type="region of interest" description="Disordered" evidence="5">
    <location>
        <begin position="875"/>
        <end position="961"/>
    </location>
</feature>
<feature type="region of interest" description="Disordered" evidence="5">
    <location>
        <begin position="596"/>
        <end position="639"/>
    </location>
</feature>
<dbReference type="EMBL" id="CAJNOJ010000016">
    <property type="protein sequence ID" value="CAF0822025.1"/>
    <property type="molecule type" value="Genomic_DNA"/>
</dbReference>
<dbReference type="PANTHER" id="PTHR15012:SF32">
    <property type="entry name" value="PROTEIN SHROOM"/>
    <property type="match status" value="1"/>
</dbReference>
<dbReference type="GO" id="GO:0005912">
    <property type="term" value="C:adherens junction"/>
    <property type="evidence" value="ECO:0007669"/>
    <property type="project" value="TreeGrafter"/>
</dbReference>
<feature type="compositionally biased region" description="Polar residues" evidence="5">
    <location>
        <begin position="1125"/>
        <end position="1134"/>
    </location>
</feature>
<gene>
    <name evidence="7" type="ORF">EDS130_LOCUS5905</name>
</gene>
<dbReference type="InterPro" id="IPR027685">
    <property type="entry name" value="Shroom_fam"/>
</dbReference>
<dbReference type="InterPro" id="IPR014799">
    <property type="entry name" value="ASD2_dom"/>
</dbReference>
<evidence type="ECO:0000256" key="3">
    <source>
        <dbReference type="ARBA" id="ARBA00022490"/>
    </source>
</evidence>
<accession>A0A813UFJ2</accession>